<dbReference type="InterPro" id="IPR023314">
    <property type="entry name" value="Myo_inos_IolC-like_sf"/>
</dbReference>
<evidence type="ECO:0000313" key="8">
    <source>
        <dbReference type="Proteomes" id="UP000468735"/>
    </source>
</evidence>
<dbReference type="SUPFAM" id="SSF53613">
    <property type="entry name" value="Ribokinase-like"/>
    <property type="match status" value="1"/>
</dbReference>
<keyword evidence="2" id="KW-0547">Nucleotide-binding</keyword>
<evidence type="ECO:0000259" key="6">
    <source>
        <dbReference type="Pfam" id="PF00294"/>
    </source>
</evidence>
<dbReference type="Pfam" id="PF00294">
    <property type="entry name" value="PfkB"/>
    <property type="match status" value="1"/>
</dbReference>
<evidence type="ECO:0000256" key="3">
    <source>
        <dbReference type="ARBA" id="ARBA00022777"/>
    </source>
</evidence>
<dbReference type="Gene3D" id="3.40.1190.20">
    <property type="match status" value="2"/>
</dbReference>
<keyword evidence="4" id="KW-0067">ATP-binding</keyword>
<dbReference type="InterPro" id="IPR029056">
    <property type="entry name" value="Ribokinase-like"/>
</dbReference>
<sequence length="169" mass="17835">MPDSQVRIPGEAAVHRHEPSPSEDARAFDVLTMVRAGVDDRFVGVSEGLQTPLIFCEIFPPDDFLLYFYRSPKAPDLDIEPSDLDLGAIATAVGGGTPHDVGHGEGVEVPPVPVEVVNGLGAGDAFGGAVCHGLLAVWDLRRTISFDNAAGAHVAGEQALTRLREVNDA</sequence>
<evidence type="ECO:0000256" key="1">
    <source>
        <dbReference type="ARBA" id="ARBA00022679"/>
    </source>
</evidence>
<feature type="domain" description="Carbohydrate kinase PfkB" evidence="6">
    <location>
        <begin position="103"/>
        <end position="158"/>
    </location>
</feature>
<dbReference type="Gene3D" id="2.20.150.10">
    <property type="entry name" value="putative 5-dehydro-2- deoxygluconokinase"/>
    <property type="match status" value="1"/>
</dbReference>
<keyword evidence="3" id="KW-0418">Kinase</keyword>
<name>A0A6H9Z9P4_9ACTN</name>
<dbReference type="InterPro" id="IPR011611">
    <property type="entry name" value="PfkB_dom"/>
</dbReference>
<evidence type="ECO:0000256" key="4">
    <source>
        <dbReference type="ARBA" id="ARBA00022840"/>
    </source>
</evidence>
<gene>
    <name evidence="7" type="ORF">F8566_01580</name>
</gene>
<evidence type="ECO:0000256" key="2">
    <source>
        <dbReference type="ARBA" id="ARBA00022741"/>
    </source>
</evidence>
<keyword evidence="8" id="KW-1185">Reference proteome</keyword>
<dbReference type="EMBL" id="WBMT01000001">
    <property type="protein sequence ID" value="KAB2352405.1"/>
    <property type="molecule type" value="Genomic_DNA"/>
</dbReference>
<evidence type="ECO:0000313" key="7">
    <source>
        <dbReference type="EMBL" id="KAB2352405.1"/>
    </source>
</evidence>
<protein>
    <recommendedName>
        <fullName evidence="6">Carbohydrate kinase PfkB domain-containing protein</fullName>
    </recommendedName>
</protein>
<accession>A0A6H9Z9P4</accession>
<dbReference type="OrthoDB" id="9792663at2"/>
<evidence type="ECO:0000256" key="5">
    <source>
        <dbReference type="SAM" id="MobiDB-lite"/>
    </source>
</evidence>
<keyword evidence="1" id="KW-0808">Transferase</keyword>
<organism evidence="7 8">
    <name type="scientific">Actinomadura rudentiformis</name>
    <dbReference type="NCBI Taxonomy" id="359158"/>
    <lineage>
        <taxon>Bacteria</taxon>
        <taxon>Bacillati</taxon>
        <taxon>Actinomycetota</taxon>
        <taxon>Actinomycetes</taxon>
        <taxon>Streptosporangiales</taxon>
        <taxon>Thermomonosporaceae</taxon>
        <taxon>Actinomadura</taxon>
    </lineage>
</organism>
<comment type="caution">
    <text evidence="7">The sequence shown here is derived from an EMBL/GenBank/DDBJ whole genome shotgun (WGS) entry which is preliminary data.</text>
</comment>
<feature type="compositionally biased region" description="Basic and acidic residues" evidence="5">
    <location>
        <begin position="13"/>
        <end position="22"/>
    </location>
</feature>
<dbReference type="GO" id="GO:0016301">
    <property type="term" value="F:kinase activity"/>
    <property type="evidence" value="ECO:0007669"/>
    <property type="project" value="UniProtKB-KW"/>
</dbReference>
<feature type="region of interest" description="Disordered" evidence="5">
    <location>
        <begin position="1"/>
        <end position="22"/>
    </location>
</feature>
<dbReference type="AlphaFoldDB" id="A0A6H9Z9P4"/>
<proteinExistence type="predicted"/>
<dbReference type="Proteomes" id="UP000468735">
    <property type="component" value="Unassembled WGS sequence"/>
</dbReference>
<reference evidence="7 8" key="1">
    <citation type="submission" date="2019-09" db="EMBL/GenBank/DDBJ databases">
        <title>Actinomadura physcomitrii sp. nov., a novel actinomycete isolated from moss [Physcomitrium sphaericum (Ludw) Fuernr].</title>
        <authorList>
            <person name="Zhuang X."/>
            <person name="Liu C."/>
        </authorList>
    </citation>
    <scope>NUCLEOTIDE SEQUENCE [LARGE SCALE GENOMIC DNA]</scope>
    <source>
        <strain evidence="7 8">HMC1</strain>
    </source>
</reference>
<dbReference type="GO" id="GO:0005524">
    <property type="term" value="F:ATP binding"/>
    <property type="evidence" value="ECO:0007669"/>
    <property type="project" value="UniProtKB-KW"/>
</dbReference>